<dbReference type="EMBL" id="JARXVE010000016">
    <property type="protein sequence ID" value="MDH6199179.1"/>
    <property type="molecule type" value="Genomic_DNA"/>
</dbReference>
<organism evidence="2 3">
    <name type="scientific">Mycolicibacterium frederiksbergense</name>
    <dbReference type="NCBI Taxonomy" id="117567"/>
    <lineage>
        <taxon>Bacteria</taxon>
        <taxon>Bacillati</taxon>
        <taxon>Actinomycetota</taxon>
        <taxon>Actinomycetes</taxon>
        <taxon>Mycobacteriales</taxon>
        <taxon>Mycobacteriaceae</taxon>
        <taxon>Mycolicibacterium</taxon>
    </lineage>
</organism>
<evidence type="ECO:0000256" key="1">
    <source>
        <dbReference type="SAM" id="MobiDB-lite"/>
    </source>
</evidence>
<feature type="compositionally biased region" description="Basic residues" evidence="1">
    <location>
        <begin position="20"/>
        <end position="36"/>
    </location>
</feature>
<proteinExistence type="predicted"/>
<evidence type="ECO:0000313" key="2">
    <source>
        <dbReference type="EMBL" id="MDH6199179.1"/>
    </source>
</evidence>
<dbReference type="Proteomes" id="UP001160130">
    <property type="component" value="Unassembled WGS sequence"/>
</dbReference>
<gene>
    <name evidence="2" type="ORF">M2272_005847</name>
</gene>
<accession>A0ABT6L8C0</accession>
<keyword evidence="3" id="KW-1185">Reference proteome</keyword>
<comment type="caution">
    <text evidence="2">The sequence shown here is derived from an EMBL/GenBank/DDBJ whole genome shotgun (WGS) entry which is preliminary data.</text>
</comment>
<sequence>MATVNADPALLKQKAESRKALRKTAATHRQVHKRLARDRGPASDYQCVDCSGTANAWSHNWSTWEDVAQDLCGKRLIFSTNLGVYEPRCHACHNRFDIAHGRSRWDTPYKG</sequence>
<evidence type="ECO:0000313" key="3">
    <source>
        <dbReference type="Proteomes" id="UP001160130"/>
    </source>
</evidence>
<evidence type="ECO:0008006" key="4">
    <source>
        <dbReference type="Google" id="ProtNLM"/>
    </source>
</evidence>
<name>A0ABT6L8C0_9MYCO</name>
<reference evidence="2 3" key="1">
    <citation type="submission" date="2023-04" db="EMBL/GenBank/DDBJ databases">
        <title>Forest soil microbial communities from Buena Vista Peninsula, Colon Province, Panama.</title>
        <authorList>
            <person name="Bouskill N."/>
        </authorList>
    </citation>
    <scope>NUCLEOTIDE SEQUENCE [LARGE SCALE GENOMIC DNA]</scope>
    <source>
        <strain evidence="2 3">AC80</strain>
    </source>
</reference>
<protein>
    <recommendedName>
        <fullName evidence="4">HNH endonuclease</fullName>
    </recommendedName>
</protein>
<feature type="region of interest" description="Disordered" evidence="1">
    <location>
        <begin position="17"/>
        <end position="43"/>
    </location>
</feature>